<dbReference type="SUPFAM" id="SSF52266">
    <property type="entry name" value="SGNH hydrolase"/>
    <property type="match status" value="1"/>
</dbReference>
<keyword evidence="1" id="KW-0472">Membrane</keyword>
<dbReference type="Proteomes" id="UP001172083">
    <property type="component" value="Unassembled WGS sequence"/>
</dbReference>
<keyword evidence="2" id="KW-0378">Hydrolase</keyword>
<feature type="transmembrane region" description="Helical" evidence="1">
    <location>
        <begin position="12"/>
        <end position="33"/>
    </location>
</feature>
<evidence type="ECO:0000313" key="2">
    <source>
        <dbReference type="EMBL" id="MDN5215965.1"/>
    </source>
</evidence>
<keyword evidence="1" id="KW-0812">Transmembrane</keyword>
<protein>
    <submittedName>
        <fullName evidence="2">SGNH/GDSL hydrolase family protein</fullName>
    </submittedName>
</protein>
<dbReference type="EMBL" id="JAUJEB010000007">
    <property type="protein sequence ID" value="MDN5215965.1"/>
    <property type="molecule type" value="Genomic_DNA"/>
</dbReference>
<keyword evidence="1" id="KW-1133">Transmembrane helix</keyword>
<dbReference type="RefSeq" id="WP_346761300.1">
    <property type="nucleotide sequence ID" value="NZ_JAUJEB010000007.1"/>
</dbReference>
<dbReference type="Gene3D" id="3.40.50.1110">
    <property type="entry name" value="SGNH hydrolase"/>
    <property type="match status" value="1"/>
</dbReference>
<evidence type="ECO:0000256" key="1">
    <source>
        <dbReference type="SAM" id="Phobius"/>
    </source>
</evidence>
<evidence type="ECO:0000313" key="3">
    <source>
        <dbReference type="Proteomes" id="UP001172083"/>
    </source>
</evidence>
<dbReference type="GO" id="GO:0016787">
    <property type="term" value="F:hydrolase activity"/>
    <property type="evidence" value="ECO:0007669"/>
    <property type="project" value="UniProtKB-KW"/>
</dbReference>
<reference evidence="2" key="1">
    <citation type="submission" date="2023-06" db="EMBL/GenBank/DDBJ databases">
        <title>Genomic of Agaribacillus aureum.</title>
        <authorList>
            <person name="Wang G."/>
        </authorList>
    </citation>
    <scope>NUCLEOTIDE SEQUENCE</scope>
    <source>
        <strain evidence="2">BMA12</strain>
    </source>
</reference>
<gene>
    <name evidence="2" type="ORF">QQ020_28060</name>
</gene>
<dbReference type="InterPro" id="IPR036514">
    <property type="entry name" value="SGNH_hydro_sf"/>
</dbReference>
<proteinExistence type="predicted"/>
<keyword evidence="3" id="KW-1185">Reference proteome</keyword>
<comment type="caution">
    <text evidence="2">The sequence shown here is derived from an EMBL/GenBank/DDBJ whole genome shotgun (WGS) entry which is preliminary data.</text>
</comment>
<accession>A0ABT8LDW9</accession>
<dbReference type="CDD" id="cd00229">
    <property type="entry name" value="SGNH_hydrolase"/>
    <property type="match status" value="1"/>
</dbReference>
<organism evidence="2 3">
    <name type="scientific">Agaribacillus aureus</name>
    <dbReference type="NCBI Taxonomy" id="3051825"/>
    <lineage>
        <taxon>Bacteria</taxon>
        <taxon>Pseudomonadati</taxon>
        <taxon>Bacteroidota</taxon>
        <taxon>Cytophagia</taxon>
        <taxon>Cytophagales</taxon>
        <taxon>Splendidivirgaceae</taxon>
        <taxon>Agaribacillus</taxon>
    </lineage>
</organism>
<sequence length="357" mass="41657">MKLSKQKFKSVLKNLATVVISTIVSLIVILILLEVYLRIFEPPAETPGYTITHPTRRYQLKPDFTGKTYDAVLQVNSHGLRDFERPINLDSNNLRVTVFGDSFTFGIGVNHEETFTKILEKNLQNQHRQNVQVFNFGIPSYNTVQEELYLKEVYDQYLPDVVIFMFYAGNDTNLLEPVNSMSGINSYALIRASKDIMRRLYAYNWLARRYYSMIYMLKYGGEGKNDLEARINHDSNLFSDDFEGWQETQRSFKRIVEFCKAKKVKLGFAIIANHTKLGRSYDEDPMKSIVEKIYHALSEADVKFIIRADEAYREFTNQEHKLWVKPKDTHFSKMANKKLGDFLYPWVESIIQDPSDQ</sequence>
<name>A0ABT8LDW9_9BACT</name>